<evidence type="ECO:0000256" key="6">
    <source>
        <dbReference type="ARBA" id="ARBA00023052"/>
    </source>
</evidence>
<comment type="catalytic activity">
    <reaction evidence="8 9">
        <text>N(6)-[(R)-lipoyl]-L-lysyl-[protein] + pyruvate + H(+) = N(6)-[(R)-S(8)-acetyldihydrolipoyl]-L-lysyl-[protein] + CO2</text>
        <dbReference type="Rhea" id="RHEA:19189"/>
        <dbReference type="Rhea" id="RHEA-COMP:10474"/>
        <dbReference type="Rhea" id="RHEA-COMP:10478"/>
        <dbReference type="ChEBI" id="CHEBI:15361"/>
        <dbReference type="ChEBI" id="CHEBI:15378"/>
        <dbReference type="ChEBI" id="CHEBI:16526"/>
        <dbReference type="ChEBI" id="CHEBI:83099"/>
        <dbReference type="ChEBI" id="CHEBI:83111"/>
        <dbReference type="EC" id="1.2.4.1"/>
    </reaction>
</comment>
<comment type="cofactor">
    <cofactor evidence="1 9">
        <name>thiamine diphosphate</name>
        <dbReference type="ChEBI" id="CHEBI:58937"/>
    </cofactor>
</comment>
<dbReference type="CDD" id="cd02017">
    <property type="entry name" value="TPP_E1_EcPDC_like"/>
    <property type="match status" value="1"/>
</dbReference>
<reference evidence="14 15" key="1">
    <citation type="submission" date="2021-09" db="EMBL/GenBank/DDBJ databases">
        <title>Lysobacter sp. 13A isolated from the river sediment.</title>
        <authorList>
            <person name="Liu H."/>
            <person name="Li S."/>
            <person name="Mao S."/>
        </authorList>
    </citation>
    <scope>NUCLEOTIDE SEQUENCE [LARGE SCALE GENOMIC DNA]</scope>
    <source>
        <strain evidence="14 15">13A</strain>
    </source>
</reference>
<dbReference type="PANTHER" id="PTHR43825">
    <property type="entry name" value="PYRUVATE DEHYDROGENASE E1 COMPONENT"/>
    <property type="match status" value="1"/>
</dbReference>
<organism evidence="14 15">
    <name type="scientific">Novilysobacter selenitireducens</name>
    <dbReference type="NCBI Taxonomy" id="2872639"/>
    <lineage>
        <taxon>Bacteria</taxon>
        <taxon>Pseudomonadati</taxon>
        <taxon>Pseudomonadota</taxon>
        <taxon>Gammaproteobacteria</taxon>
        <taxon>Lysobacterales</taxon>
        <taxon>Lysobacteraceae</taxon>
        <taxon>Novilysobacter</taxon>
    </lineage>
</organism>
<evidence type="ECO:0000256" key="5">
    <source>
        <dbReference type="ARBA" id="ARBA00023002"/>
    </source>
</evidence>
<feature type="region of interest" description="Disordered" evidence="10">
    <location>
        <begin position="731"/>
        <end position="763"/>
    </location>
</feature>
<dbReference type="InterPro" id="IPR004660">
    <property type="entry name" value="PDH_E1"/>
</dbReference>
<sequence length="925" mass="103210">MTTTYQSPFDDLMQNDPDPTETQEWVESVQAVIARDGAERAHQLLQGMVEVTRRAGAHLPFSPTTEYINTIPPHLEPKSPGDRTMEWRIRSLIRWNAMAMVVRANRKPGDLGGHIASFASAATLYDVGFNHFWRAPSDDHPGDLIGIQGHSSPGIYARSFLEGRMTEDQLDNFRMEVDGRGISSYPHPWLMPDYWQLPTVSMGLGPIAAIYQARNWKYLEARGLMPKSDRKVWCFLGDGETDEPESLGAISVAGREGLDNLIFVINCNLQRLDGPVRGNGKIIQELEGQFRGAGWNVIKTIWGSYWDPLLARDTTGKLRQLMMETVDGEYQNCKAFGGAYTREHFFGKYPETAELVANMSDEDIWRLNRGGHDPHKVYAAYHEAANTKGMPTVVLAKTVKGYGMGASGESLNPTHGTKKMDDEAVRLFRDRFRIPVTDDQLKDGAVPFYHPGKDSDEVQYMLERRKALGGFLPQRRRKASQSLEVPKLDTYERLLKSTGEREISTTMAFVQMLNITLRDKQVGPRCVPIVADEARTFGMEGLFRQLGIYSPKGQQYKPVDRDQLMYYREDAAGQVLEEGITEAGAFASWMAAGTSYSTNDLQMLPFYIYYSMFGFQRIGDSAWQAADMRARGFLLGATAGRTTLNGEGLQHEDGHGMVQAGLIPNCRSYDPTFSYEVVTIIQHGMQRMLAEQVDEYYYVTLMNENYAHPDMPEGSAEGIIKGMYLLDSTSPSGRGRSGAAASGEGSAKSDSSTKKKTSKGPHVQLLGSGTILREVIAAADLLDKDFGVTADIWSCPSFNELARDGVDAIRHNRLHPEAKSPRKPYVTQLLEKQQGPAIAATDYIRVYADQIREFVPMRYTVLGTDGFGRSDTRANLRRHFEVDRHYIALAAIEALAAEGKMSAKDVARAVKQYRIDAEKPNPIGV</sequence>
<dbReference type="NCBIfam" id="TIGR00759">
    <property type="entry name" value="aceE"/>
    <property type="match status" value="1"/>
</dbReference>
<evidence type="ECO:0000256" key="4">
    <source>
        <dbReference type="ARBA" id="ARBA00017172"/>
    </source>
</evidence>
<dbReference type="Gene3D" id="3.40.50.920">
    <property type="match status" value="1"/>
</dbReference>
<protein>
    <recommendedName>
        <fullName evidence="4 9">Pyruvate dehydrogenase E1 component</fullName>
        <ecNumber evidence="3 9">1.2.4.1</ecNumber>
    </recommendedName>
</protein>
<dbReference type="PANTHER" id="PTHR43825:SF3">
    <property type="entry name" value="PYRUVATE DEHYDROGENASE E1 COMPONENT"/>
    <property type="match status" value="1"/>
</dbReference>
<evidence type="ECO:0000313" key="14">
    <source>
        <dbReference type="EMBL" id="MBZ4038272.1"/>
    </source>
</evidence>
<evidence type="ECO:0000259" key="12">
    <source>
        <dbReference type="Pfam" id="PF17831"/>
    </source>
</evidence>
<evidence type="ECO:0000256" key="1">
    <source>
        <dbReference type="ARBA" id="ARBA00001964"/>
    </source>
</evidence>
<dbReference type="InterPro" id="IPR051157">
    <property type="entry name" value="PDH/Transketolase"/>
</dbReference>
<evidence type="ECO:0000256" key="2">
    <source>
        <dbReference type="ARBA" id="ARBA00003157"/>
    </source>
</evidence>
<dbReference type="InterPro" id="IPR035807">
    <property type="entry name" value="PDC_E1_N"/>
</dbReference>
<evidence type="ECO:0000259" key="13">
    <source>
        <dbReference type="Pfam" id="PF22613"/>
    </source>
</evidence>
<evidence type="ECO:0000256" key="7">
    <source>
        <dbReference type="ARBA" id="ARBA00023317"/>
    </source>
</evidence>
<dbReference type="Gene3D" id="3.40.50.970">
    <property type="match status" value="2"/>
</dbReference>
<evidence type="ECO:0000256" key="10">
    <source>
        <dbReference type="SAM" id="MobiDB-lite"/>
    </source>
</evidence>
<dbReference type="EMBL" id="JAINZW010000001">
    <property type="protein sequence ID" value="MBZ4038272.1"/>
    <property type="molecule type" value="Genomic_DNA"/>
</dbReference>
<dbReference type="SUPFAM" id="SSF52518">
    <property type="entry name" value="Thiamin diphosphate-binding fold (THDP-binding)"/>
    <property type="match status" value="2"/>
</dbReference>
<keyword evidence="5 9" id="KW-0560">Oxidoreductase</keyword>
<feature type="region of interest" description="Disordered" evidence="10">
    <location>
        <begin position="1"/>
        <end position="20"/>
    </location>
</feature>
<feature type="domain" description="Transketolase-like C-terminal" evidence="13">
    <location>
        <begin position="756"/>
        <end position="883"/>
    </location>
</feature>
<dbReference type="InterPro" id="IPR041621">
    <property type="entry name" value="PDH_E1_M"/>
</dbReference>
<dbReference type="Pfam" id="PF17831">
    <property type="entry name" value="PDH_E1_M"/>
    <property type="match status" value="1"/>
</dbReference>
<evidence type="ECO:0000256" key="9">
    <source>
        <dbReference type="PIRNR" id="PIRNR000156"/>
    </source>
</evidence>
<dbReference type="Pfam" id="PF00456">
    <property type="entry name" value="Transketolase_N"/>
    <property type="match status" value="1"/>
</dbReference>
<keyword evidence="15" id="KW-1185">Reference proteome</keyword>
<name>A0ABS7T336_9GAMM</name>
<gene>
    <name evidence="14" type="primary">aceE</name>
    <name evidence="14" type="ORF">K6753_01815</name>
</gene>
<dbReference type="InterPro" id="IPR029061">
    <property type="entry name" value="THDP-binding"/>
</dbReference>
<evidence type="ECO:0000259" key="11">
    <source>
        <dbReference type="Pfam" id="PF00456"/>
    </source>
</evidence>
<dbReference type="InterPro" id="IPR055152">
    <property type="entry name" value="Transketolase-like_C_2"/>
</dbReference>
<keyword evidence="7 9" id="KW-0670">Pyruvate</keyword>
<evidence type="ECO:0000256" key="3">
    <source>
        <dbReference type="ARBA" id="ARBA00012281"/>
    </source>
</evidence>
<dbReference type="Pfam" id="PF22613">
    <property type="entry name" value="Transketolase_C_1"/>
    <property type="match status" value="1"/>
</dbReference>
<dbReference type="EC" id="1.2.4.1" evidence="3 9"/>
<evidence type="ECO:0000256" key="8">
    <source>
        <dbReference type="ARBA" id="ARBA00051231"/>
    </source>
</evidence>
<keyword evidence="6 9" id="KW-0786">Thiamine pyrophosphate</keyword>
<dbReference type="GO" id="GO:0004739">
    <property type="term" value="F:pyruvate dehydrogenase (acetyl-transferring) activity"/>
    <property type="evidence" value="ECO:0007669"/>
    <property type="project" value="UniProtKB-EC"/>
</dbReference>
<dbReference type="PIRSF" id="PIRSF000156">
    <property type="entry name" value="Pyruvate_dh_E1"/>
    <property type="match status" value="1"/>
</dbReference>
<dbReference type="InterPro" id="IPR009014">
    <property type="entry name" value="Transketo_C/PFOR_II"/>
</dbReference>
<proteinExistence type="predicted"/>
<feature type="domain" description="Pyruvate dehydrogenase E1 component middle" evidence="12">
    <location>
        <begin position="483"/>
        <end position="709"/>
    </location>
</feature>
<comment type="caution">
    <text evidence="14">The sequence shown here is derived from an EMBL/GenBank/DDBJ whole genome shotgun (WGS) entry which is preliminary data.</text>
</comment>
<evidence type="ECO:0000313" key="15">
    <source>
        <dbReference type="Proteomes" id="UP001430954"/>
    </source>
</evidence>
<accession>A0ABS7T336</accession>
<dbReference type="Proteomes" id="UP001430954">
    <property type="component" value="Unassembled WGS sequence"/>
</dbReference>
<feature type="domain" description="Transketolase N-terminal" evidence="11">
    <location>
        <begin position="142"/>
        <end position="300"/>
    </location>
</feature>
<feature type="compositionally biased region" description="Low complexity" evidence="10">
    <location>
        <begin position="731"/>
        <end position="750"/>
    </location>
</feature>
<dbReference type="SUPFAM" id="SSF52922">
    <property type="entry name" value="TK C-terminal domain-like"/>
    <property type="match status" value="1"/>
</dbReference>
<dbReference type="InterPro" id="IPR005474">
    <property type="entry name" value="Transketolase_N"/>
</dbReference>
<comment type="function">
    <text evidence="2 9">Component of the pyruvate dehydrogenase (PDH) complex, that catalyzes the overall conversion of pyruvate to acetyl-CoA and CO(2).</text>
</comment>